<keyword evidence="3" id="KW-1133">Transmembrane helix</keyword>
<accession>A0A2H9N5A9</accession>
<evidence type="ECO:0000259" key="4">
    <source>
        <dbReference type="SMART" id="SM00560"/>
    </source>
</evidence>
<keyword evidence="3" id="KW-0812">Transmembrane</keyword>
<organism evidence="5 6">
    <name type="scientific">Candidatus Brennerbacteria bacterium CG_4_8_14_3_um_filter_43_14</name>
    <dbReference type="NCBI Taxonomy" id="1974521"/>
    <lineage>
        <taxon>Bacteria</taxon>
        <taxon>Candidatus Brenneribacteriota</taxon>
    </lineage>
</organism>
<gene>
    <name evidence="5" type="ORF">COZ64_02815</name>
</gene>
<feature type="non-terminal residue" evidence="5">
    <location>
        <position position="545"/>
    </location>
</feature>
<protein>
    <recommendedName>
        <fullName evidence="4">LamG-like jellyroll fold domain-containing protein</fullName>
    </recommendedName>
</protein>
<dbReference type="SUPFAM" id="SSF49899">
    <property type="entry name" value="Concanavalin A-like lectins/glucanases"/>
    <property type="match status" value="1"/>
</dbReference>
<reference evidence="6" key="1">
    <citation type="submission" date="2017-09" db="EMBL/GenBank/DDBJ databases">
        <title>Depth-based differentiation of microbial function through sediment-hosted aquifers and enrichment of novel symbionts in the deep terrestrial subsurface.</title>
        <authorList>
            <person name="Probst A.J."/>
            <person name="Ladd B."/>
            <person name="Jarett J.K."/>
            <person name="Geller-Mcgrath D.E."/>
            <person name="Sieber C.M.K."/>
            <person name="Emerson J.B."/>
            <person name="Anantharaman K."/>
            <person name="Thomas B.C."/>
            <person name="Malmstrom R."/>
            <person name="Stieglmeier M."/>
            <person name="Klingl A."/>
            <person name="Woyke T."/>
            <person name="Ryan C.M."/>
            <person name="Banfield J.F."/>
        </authorList>
    </citation>
    <scope>NUCLEOTIDE SEQUENCE [LARGE SCALE GENOMIC DNA]</scope>
</reference>
<comment type="caution">
    <text evidence="5">The sequence shown here is derived from an EMBL/GenBank/DDBJ whole genome shotgun (WGS) entry which is preliminary data.</text>
</comment>
<dbReference type="Gene3D" id="2.60.120.200">
    <property type="match status" value="1"/>
</dbReference>
<keyword evidence="2" id="KW-1015">Disulfide bond</keyword>
<dbReference type="AlphaFoldDB" id="A0A2H9N5A9"/>
<feature type="transmembrane region" description="Helical" evidence="3">
    <location>
        <begin position="21"/>
        <end position="43"/>
    </location>
</feature>
<evidence type="ECO:0000313" key="5">
    <source>
        <dbReference type="EMBL" id="PIX28551.1"/>
    </source>
</evidence>
<dbReference type="Proteomes" id="UP000236842">
    <property type="component" value="Unassembled WGS sequence"/>
</dbReference>
<keyword evidence="1" id="KW-0732">Signal</keyword>
<dbReference type="SMART" id="SM00560">
    <property type="entry name" value="LamGL"/>
    <property type="match status" value="1"/>
</dbReference>
<evidence type="ECO:0000313" key="6">
    <source>
        <dbReference type="Proteomes" id="UP000236842"/>
    </source>
</evidence>
<dbReference type="InterPro" id="IPR006558">
    <property type="entry name" value="LamG-like"/>
</dbReference>
<dbReference type="EMBL" id="PFIJ01000049">
    <property type="protein sequence ID" value="PIX28551.1"/>
    <property type="molecule type" value="Genomic_DNA"/>
</dbReference>
<dbReference type="Pfam" id="PF13385">
    <property type="entry name" value="Laminin_G_3"/>
    <property type="match status" value="1"/>
</dbReference>
<feature type="domain" description="LamG-like jellyroll fold" evidence="4">
    <location>
        <begin position="162"/>
        <end position="288"/>
    </location>
</feature>
<name>A0A2H9N5A9_9BACT</name>
<dbReference type="InterPro" id="IPR013320">
    <property type="entry name" value="ConA-like_dom_sf"/>
</dbReference>
<evidence type="ECO:0000256" key="1">
    <source>
        <dbReference type="ARBA" id="ARBA00022729"/>
    </source>
</evidence>
<evidence type="ECO:0000256" key="2">
    <source>
        <dbReference type="ARBA" id="ARBA00023157"/>
    </source>
</evidence>
<sequence>MRVKLKTKKYTCSASQSLIEILIGIGIVGVVFSAVAGIVYVSLQGVMVSKERSLAQSLANDMYTSVQSISNYDWHALWSQTGGVAYWPFDEEAGAAVSNLTGLDEISGYNAVMSLGSSGNTSIANAWLSGTSCKSGSCLSFDGTDDVATVSVSATSTLDFTTAFSFSAWVYPTASSGAMMTKIPALANSGYEFLLSSNVLRTIIHGTSTCDYASGTLTPNAWQHIVVTYDGTYIRHYINGISVATSSCAYAPVANTNNLLIGGRASDTLKFAGRMDDARLYAITLSSAQIQALATGINAMYTSNTSGIRSIQEGTEQVTSGGIVFTRSFSLSGVQRDASNSIVSSGGTNDPLTKKLTLTVSWKSRTLTEQTYITRTVNPGSFVQANWSGGPGQTGVVFTAPSTFDSASSTVIYTTANQLTTQPSGSGGSIDSVYRYAWNDIAGWFDFYAVAYSSGAGTFAGFASSSMGSMSMNCTDTSCASSNYTVYQATSTGAVYAQGDVYGYGWSDAYGWASFNCDQRGVGGSNSCATSNYKVSISTSTGDFA</sequence>
<proteinExistence type="predicted"/>
<evidence type="ECO:0000256" key="3">
    <source>
        <dbReference type="SAM" id="Phobius"/>
    </source>
</evidence>
<keyword evidence="3" id="KW-0472">Membrane</keyword>